<accession>A0A9P0ZC46</accession>
<comment type="caution">
    <text evidence="1">The sequence shown here is derived from an EMBL/GenBank/DDBJ whole genome shotgun (WGS) entry which is preliminary data.</text>
</comment>
<proteinExistence type="predicted"/>
<evidence type="ECO:0000313" key="2">
    <source>
        <dbReference type="Proteomes" id="UP001152484"/>
    </source>
</evidence>
<protein>
    <submittedName>
        <fullName evidence="1">Uncharacterized protein</fullName>
    </submittedName>
</protein>
<reference evidence="1" key="1">
    <citation type="submission" date="2022-07" db="EMBL/GenBank/DDBJ databases">
        <authorList>
            <person name="Macas J."/>
            <person name="Novak P."/>
            <person name="Neumann P."/>
        </authorList>
    </citation>
    <scope>NUCLEOTIDE SEQUENCE</scope>
</reference>
<dbReference type="AlphaFoldDB" id="A0A9P0ZC46"/>
<organism evidence="1 2">
    <name type="scientific">Cuscuta europaea</name>
    <name type="common">European dodder</name>
    <dbReference type="NCBI Taxonomy" id="41803"/>
    <lineage>
        <taxon>Eukaryota</taxon>
        <taxon>Viridiplantae</taxon>
        <taxon>Streptophyta</taxon>
        <taxon>Embryophyta</taxon>
        <taxon>Tracheophyta</taxon>
        <taxon>Spermatophyta</taxon>
        <taxon>Magnoliopsida</taxon>
        <taxon>eudicotyledons</taxon>
        <taxon>Gunneridae</taxon>
        <taxon>Pentapetalae</taxon>
        <taxon>asterids</taxon>
        <taxon>lamiids</taxon>
        <taxon>Solanales</taxon>
        <taxon>Convolvulaceae</taxon>
        <taxon>Cuscuteae</taxon>
        <taxon>Cuscuta</taxon>
        <taxon>Cuscuta subgen. Cuscuta</taxon>
    </lineage>
</organism>
<dbReference type="EMBL" id="CAMAPE010000031">
    <property type="protein sequence ID" value="CAH9094545.1"/>
    <property type="molecule type" value="Genomic_DNA"/>
</dbReference>
<name>A0A9P0ZC46_CUSEU</name>
<gene>
    <name evidence="1" type="ORF">CEURO_LOCUS12796</name>
</gene>
<evidence type="ECO:0000313" key="1">
    <source>
        <dbReference type="EMBL" id="CAH9094545.1"/>
    </source>
</evidence>
<sequence length="58" mass="6720">MCGRRRLKKKGGGYGCDINRAAATIENWKIVVGIHRRWPGQFASTSYCWSRSPILRFY</sequence>
<dbReference type="Proteomes" id="UP001152484">
    <property type="component" value="Unassembled WGS sequence"/>
</dbReference>
<keyword evidence="2" id="KW-1185">Reference proteome</keyword>